<protein>
    <submittedName>
        <fullName evidence="1">Uncharacterized protein</fullName>
    </submittedName>
</protein>
<dbReference type="EMBL" id="SRLO01000438">
    <property type="protein sequence ID" value="TNN56057.1"/>
    <property type="molecule type" value="Genomic_DNA"/>
</dbReference>
<sequence>MQSSLKHAELRVKVEAAVVLYAIPSKREQKEAWRSDRFQSVEHFHSEGSRTAPRLADEI</sequence>
<gene>
    <name evidence="1" type="ORF">EYF80_033773</name>
</gene>
<comment type="caution">
    <text evidence="1">The sequence shown here is derived from an EMBL/GenBank/DDBJ whole genome shotgun (WGS) entry which is preliminary data.</text>
</comment>
<reference evidence="1 2" key="1">
    <citation type="submission" date="2019-03" db="EMBL/GenBank/DDBJ databases">
        <title>First draft genome of Liparis tanakae, snailfish: a comprehensive survey of snailfish specific genes.</title>
        <authorList>
            <person name="Kim W."/>
            <person name="Song I."/>
            <person name="Jeong J.-H."/>
            <person name="Kim D."/>
            <person name="Kim S."/>
            <person name="Ryu S."/>
            <person name="Song J.Y."/>
            <person name="Lee S.K."/>
        </authorList>
    </citation>
    <scope>NUCLEOTIDE SEQUENCE [LARGE SCALE GENOMIC DNA]</scope>
    <source>
        <tissue evidence="1">Muscle</tissue>
    </source>
</reference>
<evidence type="ECO:0000313" key="1">
    <source>
        <dbReference type="EMBL" id="TNN56057.1"/>
    </source>
</evidence>
<name>A0A4Z2GR63_9TELE</name>
<dbReference type="AlphaFoldDB" id="A0A4Z2GR63"/>
<dbReference type="Proteomes" id="UP000314294">
    <property type="component" value="Unassembled WGS sequence"/>
</dbReference>
<organism evidence="1 2">
    <name type="scientific">Liparis tanakae</name>
    <name type="common">Tanaka's snailfish</name>
    <dbReference type="NCBI Taxonomy" id="230148"/>
    <lineage>
        <taxon>Eukaryota</taxon>
        <taxon>Metazoa</taxon>
        <taxon>Chordata</taxon>
        <taxon>Craniata</taxon>
        <taxon>Vertebrata</taxon>
        <taxon>Euteleostomi</taxon>
        <taxon>Actinopterygii</taxon>
        <taxon>Neopterygii</taxon>
        <taxon>Teleostei</taxon>
        <taxon>Neoteleostei</taxon>
        <taxon>Acanthomorphata</taxon>
        <taxon>Eupercaria</taxon>
        <taxon>Perciformes</taxon>
        <taxon>Cottioidei</taxon>
        <taxon>Cottales</taxon>
        <taxon>Liparidae</taxon>
        <taxon>Liparis</taxon>
    </lineage>
</organism>
<proteinExistence type="predicted"/>
<accession>A0A4Z2GR63</accession>
<keyword evidence="2" id="KW-1185">Reference proteome</keyword>
<evidence type="ECO:0000313" key="2">
    <source>
        <dbReference type="Proteomes" id="UP000314294"/>
    </source>
</evidence>